<proteinExistence type="predicted"/>
<evidence type="ECO:0000259" key="6">
    <source>
        <dbReference type="PROSITE" id="PS50102"/>
    </source>
</evidence>
<dbReference type="Pfam" id="PF00076">
    <property type="entry name" value="RRM_1"/>
    <property type="match status" value="1"/>
</dbReference>
<feature type="region of interest" description="Disordered" evidence="5">
    <location>
        <begin position="1"/>
        <end position="103"/>
    </location>
</feature>
<dbReference type="EMBL" id="JAACJN010000004">
    <property type="protein sequence ID" value="KAF5392784.1"/>
    <property type="molecule type" value="Genomic_DNA"/>
</dbReference>
<gene>
    <name evidence="7" type="ORF">D9757_001024</name>
</gene>
<keyword evidence="2 4" id="KW-0694">RNA-binding</keyword>
<feature type="domain" description="RRM" evidence="6">
    <location>
        <begin position="127"/>
        <end position="205"/>
    </location>
</feature>
<evidence type="ECO:0000256" key="5">
    <source>
        <dbReference type="SAM" id="MobiDB-lite"/>
    </source>
</evidence>
<feature type="compositionally biased region" description="Acidic residues" evidence="5">
    <location>
        <begin position="52"/>
        <end position="74"/>
    </location>
</feature>
<dbReference type="Gene3D" id="3.30.70.330">
    <property type="match status" value="1"/>
</dbReference>
<evidence type="ECO:0000256" key="3">
    <source>
        <dbReference type="ARBA" id="ARBA00023242"/>
    </source>
</evidence>
<dbReference type="PANTHER" id="PTHR46754">
    <property type="entry name" value="MKI67 FHA DOMAIN-INTERACTING NUCLEOLAR PHOSPHOPROTEIN"/>
    <property type="match status" value="1"/>
</dbReference>
<evidence type="ECO:0000313" key="8">
    <source>
        <dbReference type="Proteomes" id="UP000518752"/>
    </source>
</evidence>
<dbReference type="GO" id="GO:0005730">
    <property type="term" value="C:nucleolus"/>
    <property type="evidence" value="ECO:0007669"/>
    <property type="project" value="UniProtKB-SubCell"/>
</dbReference>
<evidence type="ECO:0000256" key="1">
    <source>
        <dbReference type="ARBA" id="ARBA00004604"/>
    </source>
</evidence>
<dbReference type="CDD" id="cd12307">
    <property type="entry name" value="RRM_NIFK_like"/>
    <property type="match status" value="1"/>
</dbReference>
<dbReference type="AlphaFoldDB" id="A0A8H5MG97"/>
<comment type="caution">
    <text evidence="7">The sequence shown here is derived from an EMBL/GenBank/DDBJ whole genome shotgun (WGS) entry which is preliminary data.</text>
</comment>
<evidence type="ECO:0000313" key="7">
    <source>
        <dbReference type="EMBL" id="KAF5392784.1"/>
    </source>
</evidence>
<dbReference type="SMART" id="SM00360">
    <property type="entry name" value="RRM"/>
    <property type="match status" value="1"/>
</dbReference>
<evidence type="ECO:0000256" key="4">
    <source>
        <dbReference type="PROSITE-ProRule" id="PRU00176"/>
    </source>
</evidence>
<feature type="compositionally biased region" description="Acidic residues" evidence="5">
    <location>
        <begin position="81"/>
        <end position="92"/>
    </location>
</feature>
<dbReference type="PROSITE" id="PS50102">
    <property type="entry name" value="RRM"/>
    <property type="match status" value="1"/>
</dbReference>
<evidence type="ECO:0000256" key="2">
    <source>
        <dbReference type="ARBA" id="ARBA00022884"/>
    </source>
</evidence>
<dbReference type="InterPro" id="IPR035979">
    <property type="entry name" value="RBD_domain_sf"/>
</dbReference>
<dbReference type="InterPro" id="IPR012677">
    <property type="entry name" value="Nucleotide-bd_a/b_plait_sf"/>
</dbReference>
<protein>
    <recommendedName>
        <fullName evidence="6">RRM domain-containing protein</fullName>
    </recommendedName>
</protein>
<feature type="region of interest" description="Disordered" evidence="5">
    <location>
        <begin position="230"/>
        <end position="253"/>
    </location>
</feature>
<dbReference type="Proteomes" id="UP000518752">
    <property type="component" value="Unassembled WGS sequence"/>
</dbReference>
<dbReference type="SUPFAM" id="SSF54928">
    <property type="entry name" value="RNA-binding domain, RBD"/>
    <property type="match status" value="1"/>
</dbReference>
<dbReference type="OrthoDB" id="21467at2759"/>
<keyword evidence="3" id="KW-0539">Nucleus</keyword>
<dbReference type="GO" id="GO:0003723">
    <property type="term" value="F:RNA binding"/>
    <property type="evidence" value="ECO:0007669"/>
    <property type="project" value="UniProtKB-UniRule"/>
</dbReference>
<keyword evidence="8" id="KW-1185">Reference proteome</keyword>
<organism evidence="7 8">
    <name type="scientific">Collybiopsis confluens</name>
    <dbReference type="NCBI Taxonomy" id="2823264"/>
    <lineage>
        <taxon>Eukaryota</taxon>
        <taxon>Fungi</taxon>
        <taxon>Dikarya</taxon>
        <taxon>Basidiomycota</taxon>
        <taxon>Agaricomycotina</taxon>
        <taxon>Agaricomycetes</taxon>
        <taxon>Agaricomycetidae</taxon>
        <taxon>Agaricales</taxon>
        <taxon>Marasmiineae</taxon>
        <taxon>Omphalotaceae</taxon>
        <taxon>Collybiopsis</taxon>
    </lineage>
</organism>
<sequence>MTRVKLSKTSTKSDVSAKRKLVEDGPVSKARSTTKKSKITREPSPEAPSLNSEEEVEEEGAGDDEEQQSDDEEAILQGFQSDEDDSSDEELDGPPIDITKLPTVSKDDAVVKQKLEKARKQPTVDRGVLYLGRLPHGFYEDQLKGYFSQFGDVTRLRLSRNKKTGKSKHYAFLEFESSSVAQIVAETMDNYLLMGHILRCKLIPKEEVHPELWIGANRKWRVVPRQQVARVAQNKPRTPEEQAKASKRLIKRQNDKKRRLEELGISYNLDAVAYRKPVSMES</sequence>
<dbReference type="InterPro" id="IPR000504">
    <property type="entry name" value="RRM_dom"/>
</dbReference>
<reference evidence="7 8" key="1">
    <citation type="journal article" date="2020" name="ISME J.">
        <title>Uncovering the hidden diversity of litter-decomposition mechanisms in mushroom-forming fungi.</title>
        <authorList>
            <person name="Floudas D."/>
            <person name="Bentzer J."/>
            <person name="Ahren D."/>
            <person name="Johansson T."/>
            <person name="Persson P."/>
            <person name="Tunlid A."/>
        </authorList>
    </citation>
    <scope>NUCLEOTIDE SEQUENCE [LARGE SCALE GENOMIC DNA]</scope>
    <source>
        <strain evidence="7 8">CBS 406.79</strain>
    </source>
</reference>
<accession>A0A8H5MG97</accession>
<name>A0A8H5MG97_9AGAR</name>
<comment type="subcellular location">
    <subcellularLocation>
        <location evidence="1">Nucleus</location>
        <location evidence="1">Nucleolus</location>
    </subcellularLocation>
</comment>